<accession>A0ABN1WWV6</accession>
<evidence type="ECO:0000256" key="1">
    <source>
        <dbReference type="SAM" id="MobiDB-lite"/>
    </source>
</evidence>
<evidence type="ECO:0000313" key="3">
    <source>
        <dbReference type="Proteomes" id="UP001500037"/>
    </source>
</evidence>
<sequence length="561" mass="60467">MSLLTTLARLEAVRSGRAEPLATVRHRHLSERPLVLVPLAAAAEDGAPLAVLLGTDRQSPRLHIVPQPLNRDRRAAFLSELAGDLLPYLESFGAEVELIEGSEKDPQSGEKTPVVRELCADAPQLLVPNTGAVRHLALLGRATRFRRTAEDPDPGPYPAPARVPLLGRWLTHLTDRAQVPGACLLLPMTGLLARHWATGQSHLEDQHLAAQLAWHAPAPGLRGAQAAEHAETARDELGQLLHPPAGPATDPRFDEKVLAPAIARHDAALGALRTAQQAEGPDGPRTREAHAHLEQTVARLREVLLGVLLPTWRDVWHGLDLLRALPPAAHLAERWESDRWSYTGHRDRLAAGEPPQPRLDDAVTAARKLAQREREQVRVEVQEALDDPLAMAERRLAGEAFSGVVTELVPDWDTSGRSPKPRPLLTVRTADQPHADLGREVHRAPVAPRPAAGVEQVGGEQAEGEQVQSGPAAPKVSQKASVVAFDRAAGLLTLRVLNGMGNGKEPRPGSLPAVGEQVTFTLFELTVRQSAPLPEPDDTPWTHGGPPSATAHSTSGSEEWA</sequence>
<protein>
    <submittedName>
        <fullName evidence="2">Uncharacterized protein</fullName>
    </submittedName>
</protein>
<reference evidence="2 3" key="1">
    <citation type="journal article" date="2019" name="Int. J. Syst. Evol. Microbiol.">
        <title>The Global Catalogue of Microorganisms (GCM) 10K type strain sequencing project: providing services to taxonomists for standard genome sequencing and annotation.</title>
        <authorList>
            <consortium name="The Broad Institute Genomics Platform"/>
            <consortium name="The Broad Institute Genome Sequencing Center for Infectious Disease"/>
            <person name="Wu L."/>
            <person name="Ma J."/>
        </authorList>
    </citation>
    <scope>NUCLEOTIDE SEQUENCE [LARGE SCALE GENOMIC DNA]</scope>
    <source>
        <strain evidence="2 3">JCM 13004</strain>
    </source>
</reference>
<proteinExistence type="predicted"/>
<name>A0ABN1WWV6_9ACTN</name>
<keyword evidence="3" id="KW-1185">Reference proteome</keyword>
<feature type="compositionally biased region" description="Low complexity" evidence="1">
    <location>
        <begin position="444"/>
        <end position="468"/>
    </location>
</feature>
<feature type="region of interest" description="Disordered" evidence="1">
    <location>
        <begin position="433"/>
        <end position="477"/>
    </location>
</feature>
<comment type="caution">
    <text evidence="2">The sequence shown here is derived from an EMBL/GenBank/DDBJ whole genome shotgun (WGS) entry which is preliminary data.</text>
</comment>
<gene>
    <name evidence="2" type="ORF">GCM10009665_68170</name>
</gene>
<feature type="compositionally biased region" description="Basic and acidic residues" evidence="1">
    <location>
        <begin position="433"/>
        <end position="443"/>
    </location>
</feature>
<feature type="region of interest" description="Disordered" evidence="1">
    <location>
        <begin position="526"/>
        <end position="561"/>
    </location>
</feature>
<feature type="compositionally biased region" description="Polar residues" evidence="1">
    <location>
        <begin position="550"/>
        <end position="561"/>
    </location>
</feature>
<dbReference type="RefSeq" id="WP_344446047.1">
    <property type="nucleotide sequence ID" value="NZ_BAAALF010000207.1"/>
</dbReference>
<dbReference type="Proteomes" id="UP001500037">
    <property type="component" value="Unassembled WGS sequence"/>
</dbReference>
<dbReference type="EMBL" id="BAAALF010000207">
    <property type="protein sequence ID" value="GAA1270176.1"/>
    <property type="molecule type" value="Genomic_DNA"/>
</dbReference>
<evidence type="ECO:0000313" key="2">
    <source>
        <dbReference type="EMBL" id="GAA1270176.1"/>
    </source>
</evidence>
<organism evidence="2 3">
    <name type="scientific">Kitasatospora nipponensis</name>
    <dbReference type="NCBI Taxonomy" id="258049"/>
    <lineage>
        <taxon>Bacteria</taxon>
        <taxon>Bacillati</taxon>
        <taxon>Actinomycetota</taxon>
        <taxon>Actinomycetes</taxon>
        <taxon>Kitasatosporales</taxon>
        <taxon>Streptomycetaceae</taxon>
        <taxon>Kitasatospora</taxon>
    </lineage>
</organism>